<comment type="caution">
    <text evidence="2">The sequence shown here is derived from an EMBL/GenBank/DDBJ whole genome shotgun (WGS) entry which is preliminary data.</text>
</comment>
<feature type="region of interest" description="Disordered" evidence="1">
    <location>
        <begin position="1"/>
        <end position="41"/>
    </location>
</feature>
<evidence type="ECO:0000313" key="3">
    <source>
        <dbReference type="Proteomes" id="UP001500467"/>
    </source>
</evidence>
<evidence type="ECO:0000256" key="1">
    <source>
        <dbReference type="SAM" id="MobiDB-lite"/>
    </source>
</evidence>
<organism evidence="2 3">
    <name type="scientific">Prauserella alba</name>
    <dbReference type="NCBI Taxonomy" id="176898"/>
    <lineage>
        <taxon>Bacteria</taxon>
        <taxon>Bacillati</taxon>
        <taxon>Actinomycetota</taxon>
        <taxon>Actinomycetes</taxon>
        <taxon>Pseudonocardiales</taxon>
        <taxon>Pseudonocardiaceae</taxon>
        <taxon>Prauserella</taxon>
    </lineage>
</organism>
<dbReference type="EMBL" id="BAAALM010000007">
    <property type="protein sequence ID" value="GAA1204470.1"/>
    <property type="molecule type" value="Genomic_DNA"/>
</dbReference>
<dbReference type="InterPro" id="IPR003772">
    <property type="entry name" value="YceD"/>
</dbReference>
<gene>
    <name evidence="2" type="ORF">GCM10009675_23370</name>
</gene>
<name>A0ABN1VDL5_9PSEU</name>
<feature type="compositionally biased region" description="Acidic residues" evidence="1">
    <location>
        <begin position="191"/>
        <end position="211"/>
    </location>
</feature>
<proteinExistence type="predicted"/>
<feature type="compositionally biased region" description="Basic and acidic residues" evidence="1">
    <location>
        <begin position="1"/>
        <end position="28"/>
    </location>
</feature>
<evidence type="ECO:0000313" key="2">
    <source>
        <dbReference type="EMBL" id="GAA1204470.1"/>
    </source>
</evidence>
<dbReference type="RefSeq" id="WP_253852914.1">
    <property type="nucleotide sequence ID" value="NZ_BAAALM010000007.1"/>
</dbReference>
<reference evidence="2 3" key="1">
    <citation type="journal article" date="2019" name="Int. J. Syst. Evol. Microbiol.">
        <title>The Global Catalogue of Microorganisms (GCM) 10K type strain sequencing project: providing services to taxonomists for standard genome sequencing and annotation.</title>
        <authorList>
            <consortium name="The Broad Institute Genomics Platform"/>
            <consortium name="The Broad Institute Genome Sequencing Center for Infectious Disease"/>
            <person name="Wu L."/>
            <person name="Ma J."/>
        </authorList>
    </citation>
    <scope>NUCLEOTIDE SEQUENCE [LARGE SCALE GENOMIC DNA]</scope>
    <source>
        <strain evidence="2 3">JCM 13022</strain>
    </source>
</reference>
<keyword evidence="3" id="KW-1185">Reference proteome</keyword>
<feature type="region of interest" description="Disordered" evidence="1">
    <location>
        <begin position="189"/>
        <end position="211"/>
    </location>
</feature>
<protein>
    <submittedName>
        <fullName evidence="2">YceD family protein</fullName>
    </submittedName>
</protein>
<dbReference type="Pfam" id="PF02620">
    <property type="entry name" value="YceD"/>
    <property type="match status" value="1"/>
</dbReference>
<dbReference type="Proteomes" id="UP001500467">
    <property type="component" value="Unassembled WGS sequence"/>
</dbReference>
<accession>A0ABN1VDL5</accession>
<sequence>MSDERSPYPSSERADRNPWLVDTHELGRRPGASRPLQRDIPVTEPLGVPEVVTVPSGAAIAVDLLMESVVEGVLVTGSASAPTAGQCSRCLDPITGEVAIDVTELFAYPESTTDETTEEDEVSRVVDDRIDLEPVVRDALVLALPLVPLCSDDCAGLCSGCGVKWADLEPGHGHETIDPRWAALVERLQDTEDVSDAPSDPAEEGSDGSDR</sequence>